<comment type="caution">
    <text evidence="2">The sequence shown here is derived from an EMBL/GenBank/DDBJ whole genome shotgun (WGS) entry which is preliminary data.</text>
</comment>
<dbReference type="AlphaFoldDB" id="A0A4R2N1N3"/>
<protein>
    <submittedName>
        <fullName evidence="2">Peptidase S24-like protein</fullName>
    </submittedName>
</protein>
<dbReference type="InterPro" id="IPR036286">
    <property type="entry name" value="LexA/Signal_pep-like_sf"/>
</dbReference>
<evidence type="ECO:0000313" key="2">
    <source>
        <dbReference type="EMBL" id="TCP13433.1"/>
    </source>
</evidence>
<dbReference type="Gene3D" id="2.10.109.10">
    <property type="entry name" value="Umud Fragment, subunit A"/>
    <property type="match status" value="1"/>
</dbReference>
<sequence>MNTPNIIAKVDNIISYRPIPFFKDTEQTISNIKQKLDLNLFCIKRPHKTCFIQVTNEAMVSWGIEIGDILVVEKVSELTINDLIVLEKNNQFSIYEFIAHTDKQFIFLPVDNKQQLIKVEDWHSLPIVGVITNNIHQMRPQKKMKFVA</sequence>
<evidence type="ECO:0000313" key="3">
    <source>
        <dbReference type="Proteomes" id="UP000294841"/>
    </source>
</evidence>
<feature type="domain" description="Peptidase S24/S26A/S26B/S26C" evidence="1">
    <location>
        <begin position="28"/>
        <end position="131"/>
    </location>
</feature>
<dbReference type="RefSeq" id="WP_132022991.1">
    <property type="nucleotide sequence ID" value="NZ_CP016605.1"/>
</dbReference>
<dbReference type="SUPFAM" id="SSF51306">
    <property type="entry name" value="LexA/Signal peptidase"/>
    <property type="match status" value="1"/>
</dbReference>
<dbReference type="Pfam" id="PF00717">
    <property type="entry name" value="Peptidase_S24"/>
    <property type="match status" value="1"/>
</dbReference>
<accession>A0A4R2N1N3</accession>
<name>A0A4R2N1N3_9PAST</name>
<gene>
    <name evidence="2" type="ORF">EV697_102316</name>
</gene>
<dbReference type="Proteomes" id="UP000294841">
    <property type="component" value="Unassembled WGS sequence"/>
</dbReference>
<dbReference type="OrthoDB" id="9787787at2"/>
<keyword evidence="3" id="KW-1185">Reference proteome</keyword>
<dbReference type="InterPro" id="IPR015927">
    <property type="entry name" value="Peptidase_S24_S26A/B/C"/>
</dbReference>
<reference evidence="2 3" key="1">
    <citation type="submission" date="2019-03" db="EMBL/GenBank/DDBJ databases">
        <title>Genomic Encyclopedia of Type Strains, Phase IV (KMG-IV): sequencing the most valuable type-strain genomes for metagenomic binning, comparative biology and taxonomic classification.</title>
        <authorList>
            <person name="Goeker M."/>
        </authorList>
    </citation>
    <scope>NUCLEOTIDE SEQUENCE [LARGE SCALE GENOMIC DNA]</scope>
    <source>
        <strain evidence="2 3">DSM 28231</strain>
    </source>
</reference>
<dbReference type="EMBL" id="SLXI01000002">
    <property type="protein sequence ID" value="TCP13433.1"/>
    <property type="molecule type" value="Genomic_DNA"/>
</dbReference>
<proteinExistence type="predicted"/>
<evidence type="ECO:0000259" key="1">
    <source>
        <dbReference type="Pfam" id="PF00717"/>
    </source>
</evidence>
<organism evidence="2 3">
    <name type="scientific">Bisgaardia hudsonensis</name>
    <dbReference type="NCBI Taxonomy" id="109472"/>
    <lineage>
        <taxon>Bacteria</taxon>
        <taxon>Pseudomonadati</taxon>
        <taxon>Pseudomonadota</taxon>
        <taxon>Gammaproteobacteria</taxon>
        <taxon>Pasteurellales</taxon>
        <taxon>Pasteurellaceae</taxon>
        <taxon>Bisgaardia</taxon>
    </lineage>
</organism>